<dbReference type="RefSeq" id="XP_044544707.1">
    <property type="nucleotide sequence ID" value="XM_044699534.1"/>
</dbReference>
<dbReference type="Pfam" id="PF13959">
    <property type="entry name" value="CTE_SPB4"/>
    <property type="match status" value="1"/>
</dbReference>
<evidence type="ECO:0000256" key="8">
    <source>
        <dbReference type="RuleBase" id="RU000492"/>
    </source>
</evidence>
<evidence type="ECO:0000256" key="9">
    <source>
        <dbReference type="RuleBase" id="RU365068"/>
    </source>
</evidence>
<dbReference type="GO" id="GO:0003723">
    <property type="term" value="F:RNA binding"/>
    <property type="evidence" value="ECO:0007669"/>
    <property type="project" value="UniProtKB-UniRule"/>
</dbReference>
<evidence type="ECO:0000259" key="11">
    <source>
        <dbReference type="PROSITE" id="PS51192"/>
    </source>
</evidence>
<keyword evidence="2 8" id="KW-0378">Hydrolase</keyword>
<dbReference type="InterPro" id="IPR000629">
    <property type="entry name" value="RNA-helicase_DEAD-box_CS"/>
</dbReference>
<evidence type="ECO:0000256" key="10">
    <source>
        <dbReference type="SAM" id="MobiDB-lite"/>
    </source>
</evidence>
<evidence type="ECO:0000256" key="2">
    <source>
        <dbReference type="ARBA" id="ARBA00022801"/>
    </source>
</evidence>
<evidence type="ECO:0000313" key="14">
    <source>
        <dbReference type="Proteomes" id="UP000816034"/>
    </source>
</evidence>
<feature type="compositionally biased region" description="Polar residues" evidence="10">
    <location>
        <begin position="37"/>
        <end position="55"/>
    </location>
</feature>
<keyword evidence="1 8" id="KW-0547">Nucleotide-binding</keyword>
<feature type="compositionally biased region" description="Basic and acidic residues" evidence="10">
    <location>
        <begin position="63"/>
        <end position="72"/>
    </location>
</feature>
<dbReference type="InterPro" id="IPR027417">
    <property type="entry name" value="P-loop_NTPase"/>
</dbReference>
<evidence type="ECO:0000256" key="3">
    <source>
        <dbReference type="ARBA" id="ARBA00022806"/>
    </source>
</evidence>
<proteinExistence type="inferred from homology"/>
<evidence type="ECO:0000256" key="5">
    <source>
        <dbReference type="ARBA" id="ARBA00022884"/>
    </source>
</evidence>
<dbReference type="CDD" id="cd18787">
    <property type="entry name" value="SF2_C_DEAD"/>
    <property type="match status" value="1"/>
</dbReference>
<dbReference type="InterPro" id="IPR011545">
    <property type="entry name" value="DEAD/DEAH_box_helicase_dom"/>
</dbReference>
<dbReference type="InterPro" id="IPR001650">
    <property type="entry name" value="Helicase_C-like"/>
</dbReference>
<dbReference type="SMART" id="SM01178">
    <property type="entry name" value="DUF4217"/>
    <property type="match status" value="1"/>
</dbReference>
<dbReference type="GO" id="GO:0005524">
    <property type="term" value="F:ATP binding"/>
    <property type="evidence" value="ECO:0007669"/>
    <property type="project" value="UniProtKB-UniRule"/>
</dbReference>
<dbReference type="PROSITE" id="PS51192">
    <property type="entry name" value="HELICASE_ATP_BIND_1"/>
    <property type="match status" value="1"/>
</dbReference>
<sequence length="653" mass="72365">MSSQLLKQQLLKKLKAKATAATSSREEEEEDHVPATTELSNKKQTNTTTSEQASSVKKRKLEKNKTRDDEAVSKTTSNNSNNNNGATLKSDSLETSSSTIQEDYYSEYGYSLKDTSVAHHQENDQVVSTTSSFLTNISISKLKLCEPLQQAFDHGEESGLSFQYLTPIQARSIPIALAGKDLLAQAKTGSGKTLAFLLPCLELLYRAEFKPRNGTGVIVLSPTRELAIQTYAVCKSLMTFMKQTHALLIGGQSKHQEAEKLVKGANIVIATPGRLLDHLLHTKGFLVTNLITLVLDEADRMLDDGFEDELKAIVKLLPSKGRQTLLFSATQTTKVADIARVSIKRDPVFVGIEDLNSASVASPEEGVDKEEYSTAQNLEQGYVVVPAAEKFVLLYSFLKKTMATASAGKKGKKIIVFMSSCAAVKYFSELLNYINVTVTALHGKMKQNKRTQAFFNFCNAESGILLSTDVAARGLDIPKVDWIIQYDPPEAPKEYIHRVGRTARAGNVGRALLLLLPSETGFLKYLSEANIPLNELDFPRSKMSNIQDQLEKIISSNYYLFKNAEEAFKGFIKSYASHPLKDIFSFQLLDVAGVTKSFGLKNTPYVDLKQLEVGAASAIEQKKKSETKWIKGAVQQKKKEEKKKKKRKLEEEE</sequence>
<dbReference type="SUPFAM" id="SSF52540">
    <property type="entry name" value="P-loop containing nucleoside triphosphate hydrolases"/>
    <property type="match status" value="1"/>
</dbReference>
<dbReference type="GO" id="GO:0003724">
    <property type="term" value="F:RNA helicase activity"/>
    <property type="evidence" value="ECO:0007669"/>
    <property type="project" value="UniProtKB-EC"/>
</dbReference>
<organism evidence="13 14">
    <name type="scientific">Naegleria lovaniensis</name>
    <name type="common">Amoeba</name>
    <dbReference type="NCBI Taxonomy" id="51637"/>
    <lineage>
        <taxon>Eukaryota</taxon>
        <taxon>Discoba</taxon>
        <taxon>Heterolobosea</taxon>
        <taxon>Tetramitia</taxon>
        <taxon>Eutetramitia</taxon>
        <taxon>Vahlkampfiidae</taxon>
        <taxon>Naegleria</taxon>
    </lineage>
</organism>
<dbReference type="Proteomes" id="UP000816034">
    <property type="component" value="Unassembled WGS sequence"/>
</dbReference>
<evidence type="ECO:0000256" key="1">
    <source>
        <dbReference type="ARBA" id="ARBA00022741"/>
    </source>
</evidence>
<feature type="domain" description="Helicase C-terminal" evidence="12">
    <location>
        <begin position="390"/>
        <end position="554"/>
    </location>
</feature>
<dbReference type="FunFam" id="3.40.50.300:FF:000379">
    <property type="entry name" value="RNA helicase"/>
    <property type="match status" value="1"/>
</dbReference>
<comment type="function">
    <text evidence="9">RNA helicase.</text>
</comment>
<dbReference type="SMART" id="SM00487">
    <property type="entry name" value="DEXDc"/>
    <property type="match status" value="1"/>
</dbReference>
<comment type="caution">
    <text evidence="13">The sequence shown here is derived from an EMBL/GenBank/DDBJ whole genome shotgun (WGS) entry which is preliminary data.</text>
</comment>
<keyword evidence="3 8" id="KW-0347">Helicase</keyword>
<evidence type="ECO:0000256" key="6">
    <source>
        <dbReference type="ARBA" id="ARBA00024357"/>
    </source>
</evidence>
<comment type="catalytic activity">
    <reaction evidence="7 9">
        <text>ATP + H2O = ADP + phosphate + H(+)</text>
        <dbReference type="Rhea" id="RHEA:13065"/>
        <dbReference type="ChEBI" id="CHEBI:15377"/>
        <dbReference type="ChEBI" id="CHEBI:15378"/>
        <dbReference type="ChEBI" id="CHEBI:30616"/>
        <dbReference type="ChEBI" id="CHEBI:43474"/>
        <dbReference type="ChEBI" id="CHEBI:456216"/>
        <dbReference type="EC" id="3.6.4.13"/>
    </reaction>
</comment>
<keyword evidence="14" id="KW-1185">Reference proteome</keyword>
<gene>
    <name evidence="13" type="ORF">C9374_009356</name>
</gene>
<dbReference type="PANTHER" id="PTHR24031">
    <property type="entry name" value="RNA HELICASE"/>
    <property type="match status" value="1"/>
</dbReference>
<feature type="domain" description="Helicase ATP-binding" evidence="11">
    <location>
        <begin position="173"/>
        <end position="349"/>
    </location>
</feature>
<comment type="domain">
    <text evidence="9">The Q motif is unique to and characteristic of the DEAD box family of RNA helicases and controls ATP binding and hydrolysis.</text>
</comment>
<name>A0AA88GHX5_NAELO</name>
<dbReference type="AlphaFoldDB" id="A0AA88GHX5"/>
<keyword evidence="4 8" id="KW-0067">ATP-binding</keyword>
<dbReference type="InterPro" id="IPR014001">
    <property type="entry name" value="Helicase_ATP-bd"/>
</dbReference>
<dbReference type="EC" id="3.6.4.13" evidence="9"/>
<dbReference type="Pfam" id="PF00271">
    <property type="entry name" value="Helicase_C"/>
    <property type="match status" value="1"/>
</dbReference>
<dbReference type="Gene3D" id="3.40.50.300">
    <property type="entry name" value="P-loop containing nucleotide triphosphate hydrolases"/>
    <property type="match status" value="2"/>
</dbReference>
<dbReference type="GeneID" id="68101810"/>
<dbReference type="PROSITE" id="PS51194">
    <property type="entry name" value="HELICASE_CTER"/>
    <property type="match status" value="1"/>
</dbReference>
<evidence type="ECO:0000256" key="4">
    <source>
        <dbReference type="ARBA" id="ARBA00022840"/>
    </source>
</evidence>
<feature type="region of interest" description="Disordered" evidence="10">
    <location>
        <begin position="1"/>
        <end position="96"/>
    </location>
</feature>
<dbReference type="PROSITE" id="PS00039">
    <property type="entry name" value="DEAD_ATP_HELICASE"/>
    <property type="match status" value="1"/>
</dbReference>
<dbReference type="EMBL" id="PYSW02000038">
    <property type="protein sequence ID" value="KAG2377445.1"/>
    <property type="molecule type" value="Genomic_DNA"/>
</dbReference>
<dbReference type="GO" id="GO:0016787">
    <property type="term" value="F:hydrolase activity"/>
    <property type="evidence" value="ECO:0007669"/>
    <property type="project" value="UniProtKB-KW"/>
</dbReference>
<evidence type="ECO:0000256" key="7">
    <source>
        <dbReference type="ARBA" id="ARBA00047984"/>
    </source>
</evidence>
<feature type="region of interest" description="Disordered" evidence="10">
    <location>
        <begin position="630"/>
        <end position="653"/>
    </location>
</feature>
<dbReference type="SMART" id="SM00490">
    <property type="entry name" value="HELICc"/>
    <property type="match status" value="1"/>
</dbReference>
<feature type="compositionally biased region" description="Polar residues" evidence="10">
    <location>
        <begin position="85"/>
        <end position="96"/>
    </location>
</feature>
<keyword evidence="5 9" id="KW-0694">RNA-binding</keyword>
<accession>A0AA88GHX5</accession>
<protein>
    <recommendedName>
        <fullName evidence="9">ATP-dependent RNA helicase</fullName>
        <ecNumber evidence="9">3.6.4.13</ecNumber>
    </recommendedName>
</protein>
<dbReference type="InterPro" id="IPR025313">
    <property type="entry name" value="SPB4-like_CTE"/>
</dbReference>
<evidence type="ECO:0000259" key="12">
    <source>
        <dbReference type="PROSITE" id="PS51194"/>
    </source>
</evidence>
<evidence type="ECO:0000313" key="13">
    <source>
        <dbReference type="EMBL" id="KAG2377445.1"/>
    </source>
</evidence>
<reference evidence="13 14" key="1">
    <citation type="journal article" date="2018" name="BMC Genomics">
        <title>The genome of Naegleria lovaniensis, the basis for a comparative approach to unravel pathogenicity factors of the human pathogenic amoeba N. fowleri.</title>
        <authorList>
            <person name="Liechti N."/>
            <person name="Schurch N."/>
            <person name="Bruggmann R."/>
            <person name="Wittwer M."/>
        </authorList>
    </citation>
    <scope>NUCLEOTIDE SEQUENCE [LARGE SCALE GENOMIC DNA]</scope>
    <source>
        <strain evidence="13 14">ATCC 30569</strain>
    </source>
</reference>
<comment type="similarity">
    <text evidence="6">Belongs to the DEAD box helicase family. DDX18/HAS1 subfamily.</text>
</comment>
<dbReference type="Pfam" id="PF00270">
    <property type="entry name" value="DEAD"/>
    <property type="match status" value="1"/>
</dbReference>